<feature type="domain" description="FHA" evidence="2">
    <location>
        <begin position="121"/>
        <end position="170"/>
    </location>
</feature>
<feature type="domain" description="FHA" evidence="2">
    <location>
        <begin position="214"/>
        <end position="263"/>
    </location>
</feature>
<dbReference type="KEGG" id="uam:UABAM_02485"/>
<dbReference type="Gene3D" id="2.60.200.20">
    <property type="match status" value="5"/>
</dbReference>
<dbReference type="Pfam" id="PF07607">
    <property type="entry name" value="DUF1570"/>
    <property type="match status" value="1"/>
</dbReference>
<dbReference type="Pfam" id="PF00498">
    <property type="entry name" value="FHA"/>
    <property type="match status" value="5"/>
</dbReference>
<dbReference type="PANTHER" id="PTHR23308">
    <property type="entry name" value="NUCLEAR INHIBITOR OF PROTEIN PHOSPHATASE-1"/>
    <property type="match status" value="1"/>
</dbReference>
<dbReference type="CDD" id="cd00060">
    <property type="entry name" value="FHA"/>
    <property type="match status" value="5"/>
</dbReference>
<dbReference type="EMBL" id="AP019860">
    <property type="protein sequence ID" value="BBM84129.1"/>
    <property type="molecule type" value="Genomic_DNA"/>
</dbReference>
<sequence>MSSNLLLIHLSSEKKYTAFPIGETLTIGRSEHCDIHIDVKGVSGKHSQIARQQQNYILSDLGSTNGTYVNNKKIHDEHILTHGDRIGVGNYKFMAWHTQNPLPFLFDAESKQTIAICEFPFTIGRLNNNHFTFSDKNASGKHAQFVEKQQGYFVQDLESTNGTVVNGQRIQECPIRHFDKIKIGNWQAIFLQCSSKEYTVTFANLPPKQVEKELVIGKGDTNDIVVHHPTVSRTHCRIFYECSSLWIEDLNSSNGTQVNGEKVSKWPLQHGDHVMVGSQKLLIENKEQQHGEFYIESDEGERFSITGKSTLIGRKQGCQVRLQDTEVSGIHAEIIIDDAGVVINDQDSRNGLYVNGLRVKKSTLNHKDRLRICSNCFTFYNNASLAVEGFEESGYALVPFENDICQTPVYLGRFLFLGKDKSNHVVVNSSSNRDAQIYNEGEEYFIKDCDSALGVFVNNEAIKNHHLQHGDRIQIGNSVFFFKDAVQQLEVSQAPAKQGNKAFARAAAMLVAIAFLAFFAHSLLFRKSPLDKPKENISKVENNTKKTTKLDDKATIAKALKDAREHSKTYRFDKAVVILQKARKKIQVIANLQTLKEHIDYFTIRKNLFKEMNTLLTVSAHENPVRLYIPGKGICSVNKADQKTSQLILENRNHKIFPYPWKKISPKMFLYIAEQLSLGEKYAMTLMEMAQEFLFPEECEKYAIVALKNFPQRKKRIDQVYAKMIGIQVPQGGFAVYKGRLLPQQKIKKLRQQEIARNKREQDARRQQQREQDRLKAIEMAKQKEREEFPVRYSIIDEFARTYNYRKAQEQFAKLLKDTTITTFRVRIQRRMKEIRPLAKLFDKLISAIKARKLKNDRVQIGDIQGTITTATYRHFQITIPNGEIRQRWYYLSPQKIYDFFERMRYESDDLYYIGVFCFENELIDEGNTSFIDYLGQNPRGQRRVDLYLSQKFQVPIPKGGFVAYRGKLISPEERGNLAKGLVRHGREWVTPADKQRLEQGLVKYKGKWITVDEQKLLARGYVKYKGKWHSKAEINKIRSNWEDAWSISTEHYEIRTNISEEFLNEFASIMEQSYAVYKKFFGGIDARRRMTLFAFKGYEDYRKFCIDTGQQNSLRAGGFAHPGMNVGVGWKRNSNAQLLNTMIHEGGHLFQFNAYPRSSSPSWLSEAIATQFEGFNWNRQTKKLSFDFVSQQRLSWIKRNILRKDYFSIPDLIQGRAIEFINTDPQKAMTFYSQNWALYYYLTHTKVEKYRVAFQKFLQQVHGGGVRGREAALFLQTFEGELDNIEKLWTTFISGL</sequence>
<dbReference type="SMART" id="SM00240">
    <property type="entry name" value="FHA"/>
    <property type="match status" value="5"/>
</dbReference>
<dbReference type="RefSeq" id="WP_173013271.1">
    <property type="nucleotide sequence ID" value="NZ_AP019860.1"/>
</dbReference>
<dbReference type="InterPro" id="IPR050923">
    <property type="entry name" value="Cell_Proc_Reg/RNA_Proc"/>
</dbReference>
<keyword evidence="1" id="KW-0175">Coiled coil</keyword>
<dbReference type="GO" id="GO:0005524">
    <property type="term" value="F:ATP binding"/>
    <property type="evidence" value="ECO:0007669"/>
    <property type="project" value="UniProtKB-KW"/>
</dbReference>
<evidence type="ECO:0000259" key="2">
    <source>
        <dbReference type="PROSITE" id="PS50006"/>
    </source>
</evidence>
<reference evidence="3 4" key="1">
    <citation type="submission" date="2019-08" db="EMBL/GenBank/DDBJ databases">
        <title>Complete genome sequence of Candidatus Uab amorphum.</title>
        <authorList>
            <person name="Shiratori T."/>
            <person name="Suzuki S."/>
            <person name="Kakizawa Y."/>
            <person name="Ishida K."/>
        </authorList>
    </citation>
    <scope>NUCLEOTIDE SEQUENCE [LARGE SCALE GENOMIC DNA]</scope>
    <source>
        <strain evidence="3 4">SRT547</strain>
    </source>
</reference>
<feature type="domain" description="FHA" evidence="2">
    <location>
        <begin position="25"/>
        <end position="74"/>
    </location>
</feature>
<keyword evidence="3" id="KW-0067">ATP-binding</keyword>
<dbReference type="PROSITE" id="PS50006">
    <property type="entry name" value="FHA_DOMAIN"/>
    <property type="match status" value="4"/>
</dbReference>
<gene>
    <name evidence="3" type="ORF">UABAM_02485</name>
</gene>
<protein>
    <submittedName>
        <fullName evidence="3">ABC transporter ATP-binding protein</fullName>
    </submittedName>
</protein>
<keyword evidence="3" id="KW-0547">Nucleotide-binding</keyword>
<proteinExistence type="predicted"/>
<organism evidence="3 4">
    <name type="scientific">Uabimicrobium amorphum</name>
    <dbReference type="NCBI Taxonomy" id="2596890"/>
    <lineage>
        <taxon>Bacteria</taxon>
        <taxon>Pseudomonadati</taxon>
        <taxon>Planctomycetota</taxon>
        <taxon>Candidatus Uabimicrobiia</taxon>
        <taxon>Candidatus Uabimicrobiales</taxon>
        <taxon>Candidatus Uabimicrobiaceae</taxon>
        <taxon>Candidatus Uabimicrobium</taxon>
    </lineage>
</organism>
<dbReference type="InterPro" id="IPR011464">
    <property type="entry name" value="DUF1570"/>
</dbReference>
<dbReference type="Proteomes" id="UP000326354">
    <property type="component" value="Chromosome"/>
</dbReference>
<dbReference type="InterPro" id="IPR000253">
    <property type="entry name" value="FHA_dom"/>
</dbReference>
<accession>A0A5S9F422</accession>
<feature type="domain" description="FHA" evidence="2">
    <location>
        <begin position="310"/>
        <end position="359"/>
    </location>
</feature>
<name>A0A5S9F422_UABAM</name>
<evidence type="ECO:0000256" key="1">
    <source>
        <dbReference type="SAM" id="Coils"/>
    </source>
</evidence>
<evidence type="ECO:0000313" key="3">
    <source>
        <dbReference type="EMBL" id="BBM84129.1"/>
    </source>
</evidence>
<evidence type="ECO:0000313" key="4">
    <source>
        <dbReference type="Proteomes" id="UP000326354"/>
    </source>
</evidence>
<feature type="coiled-coil region" evidence="1">
    <location>
        <begin position="751"/>
        <end position="788"/>
    </location>
</feature>
<dbReference type="SUPFAM" id="SSF49879">
    <property type="entry name" value="SMAD/FHA domain"/>
    <property type="match status" value="5"/>
</dbReference>
<dbReference type="InterPro" id="IPR008984">
    <property type="entry name" value="SMAD_FHA_dom_sf"/>
</dbReference>
<keyword evidence="4" id="KW-1185">Reference proteome</keyword>